<dbReference type="Pfam" id="PF06186">
    <property type="entry name" value="DUF992"/>
    <property type="match status" value="1"/>
</dbReference>
<dbReference type="AlphaFoldDB" id="A0A1U9MCD2"/>
<dbReference type="Proteomes" id="UP000189660">
    <property type="component" value="Chromosome"/>
</dbReference>
<evidence type="ECO:0000313" key="2">
    <source>
        <dbReference type="EMBL" id="AQT42947.1"/>
    </source>
</evidence>
<dbReference type="OrthoDB" id="7362478at2"/>
<keyword evidence="3" id="KW-1185">Reference proteome</keyword>
<dbReference type="RefSeq" id="WP_078039688.1">
    <property type="nucleotide sequence ID" value="NZ_CP015820.1"/>
</dbReference>
<accession>A0A1U9MCD2</accession>
<organism evidence="2 3">
    <name type="scientific">Bartonella apihabitans</name>
    <dbReference type="NCBI Taxonomy" id="2750929"/>
    <lineage>
        <taxon>Bacteria</taxon>
        <taxon>Pseudomonadati</taxon>
        <taxon>Pseudomonadota</taxon>
        <taxon>Alphaproteobacteria</taxon>
        <taxon>Hyphomicrobiales</taxon>
        <taxon>Bartonellaceae</taxon>
        <taxon>Bartonella</taxon>
    </lineage>
</organism>
<dbReference type="EMBL" id="CP015820">
    <property type="protein sequence ID" value="AQT42947.1"/>
    <property type="molecule type" value="Genomic_DNA"/>
</dbReference>
<feature type="signal peptide" evidence="1">
    <location>
        <begin position="1"/>
        <end position="27"/>
    </location>
</feature>
<gene>
    <name evidence="2" type="ORF">BBC0178_014860</name>
</gene>
<feature type="chain" id="PRO_5013160458" description="DUF992 domain-containing protein" evidence="1">
    <location>
        <begin position="28"/>
        <end position="164"/>
    </location>
</feature>
<proteinExistence type="predicted"/>
<dbReference type="KEGG" id="bapa:BBC0178_014860"/>
<protein>
    <recommendedName>
        <fullName evidence="4">DUF992 domain-containing protein</fullName>
    </recommendedName>
</protein>
<evidence type="ECO:0008006" key="4">
    <source>
        <dbReference type="Google" id="ProtNLM"/>
    </source>
</evidence>
<dbReference type="InterPro" id="IPR009333">
    <property type="entry name" value="DUF992"/>
</dbReference>
<keyword evidence="1" id="KW-0732">Signal</keyword>
<evidence type="ECO:0000313" key="3">
    <source>
        <dbReference type="Proteomes" id="UP000189660"/>
    </source>
</evidence>
<reference evidence="2 3" key="1">
    <citation type="submission" date="2016-11" db="EMBL/GenBank/DDBJ databases">
        <title>Comparative genomics of Bartonella apis.</title>
        <authorList>
            <person name="Engel P."/>
        </authorList>
    </citation>
    <scope>NUCLEOTIDE SEQUENCE [LARGE SCALE GENOMIC DNA]</scope>
    <source>
        <strain evidence="2 3">BBC0178</strain>
    </source>
</reference>
<name>A0A1U9MCD2_9HYPH</name>
<sequence length="164" mass="16613">MSHFLRNIVIAGVVVGSACLSASGAFADDKVTIGVLVCTGQGAEGHIFKATEKLTCVFQPNDKGADTDKYVGKIEQLGIDIGKAGAGQLSWMVMAASKDAYKSGILVGKYEGVSVDAAAGVGGGANILVGDNKAFSLQPVSVEAHEGANIAIGVSKLTLSADNK</sequence>
<dbReference type="PROSITE" id="PS51257">
    <property type="entry name" value="PROKAR_LIPOPROTEIN"/>
    <property type="match status" value="1"/>
</dbReference>
<evidence type="ECO:0000256" key="1">
    <source>
        <dbReference type="SAM" id="SignalP"/>
    </source>
</evidence>